<reference evidence="10 11" key="1">
    <citation type="journal article" date="2010" name="BMC Genomics">
        <title>Genome sequence of the pattern forming Paenibacillus vortex bacterium reveals potential for thriving in complex environments.</title>
        <authorList>
            <person name="Sirota-Madi A."/>
            <person name="Olender T."/>
            <person name="Helman Y."/>
            <person name="Ingham C."/>
            <person name="Brainis I."/>
            <person name="Roth D."/>
            <person name="Hagi E."/>
            <person name="Brodsky L."/>
            <person name="Leshkowitz D."/>
            <person name="Galatenko V."/>
            <person name="Nikolaev V."/>
            <person name="Mugasimangalam R.C."/>
            <person name="Bransburg-Zabary S."/>
            <person name="Gutnick D.L."/>
            <person name="Lancet D."/>
            <person name="Ben-Jacob E."/>
        </authorList>
    </citation>
    <scope>NUCLEOTIDE SEQUENCE [LARGE SCALE GENOMIC DNA]</scope>
    <source>
        <strain evidence="10 11">V453</strain>
    </source>
</reference>
<keyword evidence="11" id="KW-1185">Reference proteome</keyword>
<gene>
    <name evidence="10" type="ORF">PVOR_14644</name>
</gene>
<feature type="transmembrane region" description="Helical" evidence="8">
    <location>
        <begin position="79"/>
        <end position="97"/>
    </location>
</feature>
<keyword evidence="7 8" id="KW-0472">Membrane</keyword>
<feature type="transmembrane region" description="Helical" evidence="8">
    <location>
        <begin position="207"/>
        <end position="224"/>
    </location>
</feature>
<dbReference type="InterPro" id="IPR047200">
    <property type="entry name" value="MFS_YcaD-like"/>
</dbReference>
<evidence type="ECO:0000313" key="10">
    <source>
        <dbReference type="EMBL" id="EFU41283.1"/>
    </source>
</evidence>
<dbReference type="Proteomes" id="UP000003094">
    <property type="component" value="Unassembled WGS sequence"/>
</dbReference>
<dbReference type="RefSeq" id="WP_006209713.1">
    <property type="nucleotide sequence ID" value="NZ_ADHJ01000021.1"/>
</dbReference>
<protein>
    <submittedName>
        <fullName evidence="10">Major facilitator superfamily MFS_1</fullName>
    </submittedName>
</protein>
<dbReference type="CDD" id="cd17477">
    <property type="entry name" value="MFS_YcaD_like"/>
    <property type="match status" value="1"/>
</dbReference>
<dbReference type="GO" id="GO:0022857">
    <property type="term" value="F:transmembrane transporter activity"/>
    <property type="evidence" value="ECO:0007669"/>
    <property type="project" value="InterPro"/>
</dbReference>
<dbReference type="Gene3D" id="1.20.1250.20">
    <property type="entry name" value="MFS general substrate transporter like domains"/>
    <property type="match status" value="2"/>
</dbReference>
<dbReference type="PROSITE" id="PS00216">
    <property type="entry name" value="SUGAR_TRANSPORT_1"/>
    <property type="match status" value="1"/>
</dbReference>
<feature type="transmembrane region" description="Helical" evidence="8">
    <location>
        <begin position="12"/>
        <end position="38"/>
    </location>
</feature>
<proteinExistence type="inferred from homology"/>
<dbReference type="PANTHER" id="PTHR23521">
    <property type="entry name" value="TRANSPORTER MFS SUPERFAMILY"/>
    <property type="match status" value="1"/>
</dbReference>
<keyword evidence="3" id="KW-0813">Transport</keyword>
<dbReference type="KEGG" id="pvo:PVOR_14644"/>
<comment type="caution">
    <text evidence="10">The sequence shown here is derived from an EMBL/GenBank/DDBJ whole genome shotgun (WGS) entry which is preliminary data.</text>
</comment>
<feature type="transmembrane region" description="Helical" evidence="8">
    <location>
        <begin position="165"/>
        <end position="186"/>
    </location>
</feature>
<name>A0A2R9SVC7_9BACL</name>
<comment type="similarity">
    <text evidence="2">Belongs to the major facilitator superfamily. TCR/Tet family.</text>
</comment>
<evidence type="ECO:0000256" key="1">
    <source>
        <dbReference type="ARBA" id="ARBA00004651"/>
    </source>
</evidence>
<feature type="transmembrane region" description="Helical" evidence="8">
    <location>
        <begin position="330"/>
        <end position="350"/>
    </location>
</feature>
<accession>A0A2R9SVC7</accession>
<organism evidence="10 11">
    <name type="scientific">Paenibacillus vortex V453</name>
    <dbReference type="NCBI Taxonomy" id="715225"/>
    <lineage>
        <taxon>Bacteria</taxon>
        <taxon>Bacillati</taxon>
        <taxon>Bacillota</taxon>
        <taxon>Bacilli</taxon>
        <taxon>Bacillales</taxon>
        <taxon>Paenibacillaceae</taxon>
        <taxon>Paenibacillus</taxon>
    </lineage>
</organism>
<evidence type="ECO:0000256" key="5">
    <source>
        <dbReference type="ARBA" id="ARBA00022692"/>
    </source>
</evidence>
<feature type="transmembrane region" description="Helical" evidence="8">
    <location>
        <begin position="362"/>
        <end position="384"/>
    </location>
</feature>
<evidence type="ECO:0000256" key="6">
    <source>
        <dbReference type="ARBA" id="ARBA00022989"/>
    </source>
</evidence>
<dbReference type="InterPro" id="IPR011701">
    <property type="entry name" value="MFS"/>
</dbReference>
<evidence type="ECO:0000256" key="2">
    <source>
        <dbReference type="ARBA" id="ARBA00007520"/>
    </source>
</evidence>
<keyword evidence="6 8" id="KW-1133">Transmembrane helix</keyword>
<feature type="transmembrane region" description="Helical" evidence="8">
    <location>
        <begin position="50"/>
        <end position="67"/>
    </location>
</feature>
<dbReference type="EMBL" id="ADHJ01000021">
    <property type="protein sequence ID" value="EFU41283.1"/>
    <property type="molecule type" value="Genomic_DNA"/>
</dbReference>
<dbReference type="SUPFAM" id="SSF103473">
    <property type="entry name" value="MFS general substrate transporter"/>
    <property type="match status" value="1"/>
</dbReference>
<feature type="transmembrane region" description="Helical" evidence="8">
    <location>
        <begin position="300"/>
        <end position="323"/>
    </location>
</feature>
<evidence type="ECO:0000259" key="9">
    <source>
        <dbReference type="PROSITE" id="PS50850"/>
    </source>
</evidence>
<feature type="transmembrane region" description="Helical" evidence="8">
    <location>
        <begin position="244"/>
        <end position="264"/>
    </location>
</feature>
<dbReference type="PANTHER" id="PTHR23521:SF2">
    <property type="entry name" value="TRANSPORTER MFS SUPERFAMILY"/>
    <property type="match status" value="1"/>
</dbReference>
<evidence type="ECO:0000313" key="11">
    <source>
        <dbReference type="Proteomes" id="UP000003094"/>
    </source>
</evidence>
<dbReference type="PROSITE" id="PS50850">
    <property type="entry name" value="MFS"/>
    <property type="match status" value="1"/>
</dbReference>
<evidence type="ECO:0000256" key="8">
    <source>
        <dbReference type="SAM" id="Phobius"/>
    </source>
</evidence>
<dbReference type="PRINTS" id="PR01035">
    <property type="entry name" value="TCRTETA"/>
</dbReference>
<evidence type="ECO:0000256" key="4">
    <source>
        <dbReference type="ARBA" id="ARBA00022475"/>
    </source>
</evidence>
<evidence type="ECO:0000256" key="7">
    <source>
        <dbReference type="ARBA" id="ARBA00023136"/>
    </source>
</evidence>
<dbReference type="GO" id="GO:0005886">
    <property type="term" value="C:plasma membrane"/>
    <property type="evidence" value="ECO:0007669"/>
    <property type="project" value="UniProtKB-SubCell"/>
</dbReference>
<feature type="transmembrane region" description="Helical" evidence="8">
    <location>
        <begin position="276"/>
        <end position="294"/>
    </location>
</feature>
<sequence length="393" mass="41913">MAEVVNPRQGRTHYFILIAVVVAAGLSQGLLLPVLAIFLERMGISSSMNGLNAAALYVGSFAMTLVAERVLGWVGFKKLIVSGLVLVMLSLVAFPLIPSVAVWFVLRVLVGIGDSALHYAAQLWVLMMSTAKNRGRSISFYGMSYGLGFSIGPLGIPLLKYGEAVPFLILAVLFLFILLVVLFKLPNLKPEKGENGEQQPGGRYLKSYRLAWFALIPAFLYGYMEAGINSNFPVYGLRSGFTLGEISALLPFVGIGGLLLQLPLGIWSDKFGRKRVLTIAGIVGGCCFLLIPVAGTNFWAILVLLTLAGGLVGSFFSLGLAYAADILPRVLLPAANVVASFHFNAGSIAGPNAGGAIMETGWNGGIFVLLGGLYILFACTGLWFKVKSVSPQK</sequence>
<keyword evidence="4" id="KW-1003">Cell membrane</keyword>
<dbReference type="Pfam" id="PF07690">
    <property type="entry name" value="MFS_1"/>
    <property type="match status" value="1"/>
</dbReference>
<dbReference type="AlphaFoldDB" id="A0A2R9SVC7"/>
<evidence type="ECO:0000256" key="3">
    <source>
        <dbReference type="ARBA" id="ARBA00022448"/>
    </source>
</evidence>
<comment type="subcellular location">
    <subcellularLocation>
        <location evidence="1">Cell membrane</location>
        <topology evidence="1">Multi-pass membrane protein</topology>
    </subcellularLocation>
</comment>
<dbReference type="InterPro" id="IPR020846">
    <property type="entry name" value="MFS_dom"/>
</dbReference>
<keyword evidence="5 8" id="KW-0812">Transmembrane</keyword>
<feature type="transmembrane region" description="Helical" evidence="8">
    <location>
        <begin position="103"/>
        <end position="126"/>
    </location>
</feature>
<dbReference type="InterPro" id="IPR036259">
    <property type="entry name" value="MFS_trans_sf"/>
</dbReference>
<dbReference type="InterPro" id="IPR005829">
    <property type="entry name" value="Sugar_transporter_CS"/>
</dbReference>
<feature type="transmembrane region" description="Helical" evidence="8">
    <location>
        <begin position="138"/>
        <end position="159"/>
    </location>
</feature>
<feature type="domain" description="Major facilitator superfamily (MFS) profile" evidence="9">
    <location>
        <begin position="13"/>
        <end position="389"/>
    </location>
</feature>
<dbReference type="InterPro" id="IPR001958">
    <property type="entry name" value="Tet-R_TetA/multi-R_MdtG-like"/>
</dbReference>